<gene>
    <name evidence="3" type="primary">LOC109486017</name>
</gene>
<dbReference type="Proteomes" id="UP000515135">
    <property type="component" value="Unplaced"/>
</dbReference>
<dbReference type="GeneID" id="109486017"/>
<dbReference type="GO" id="GO:0000712">
    <property type="term" value="P:resolution of meiotic recombination intermediates"/>
    <property type="evidence" value="ECO:0007669"/>
    <property type="project" value="InterPro"/>
</dbReference>
<proteinExistence type="predicted"/>
<dbReference type="GO" id="GO:0000794">
    <property type="term" value="C:condensed nuclear chromosome"/>
    <property type="evidence" value="ECO:0007669"/>
    <property type="project" value="InterPro"/>
</dbReference>
<dbReference type="RefSeq" id="XP_019645269.1">
    <property type="nucleotide sequence ID" value="XM_019789710.1"/>
</dbReference>
<organism evidence="2 3">
    <name type="scientific">Branchiostoma belcheri</name>
    <name type="common">Amphioxus</name>
    <dbReference type="NCBI Taxonomy" id="7741"/>
    <lineage>
        <taxon>Eukaryota</taxon>
        <taxon>Metazoa</taxon>
        <taxon>Chordata</taxon>
        <taxon>Cephalochordata</taxon>
        <taxon>Leptocardii</taxon>
        <taxon>Amphioxiformes</taxon>
        <taxon>Branchiostomatidae</taxon>
        <taxon>Branchiostoma</taxon>
    </lineage>
</organism>
<dbReference type="GO" id="GO:0003697">
    <property type="term" value="F:single-stranded DNA binding"/>
    <property type="evidence" value="ECO:0007669"/>
    <property type="project" value="TreeGrafter"/>
</dbReference>
<dbReference type="Pfam" id="PF17825">
    <property type="entry name" value="DUF5587"/>
    <property type="match status" value="1"/>
</dbReference>
<sequence>MIRTGKTQESPAGVRTTMPKAQARAMKVPQTPLIRADLEPREPRTPGTPGSAIPSKQSKKKVKSRVVEVKLSAEYEELCEFLENSAQPVMTSMCEFGVIPASHTFESLTPDITLFLLKQQQKTLKDTSEPGANLQQCYRLSLCLHTLVTAADLLLHSGLVTGIVHLGAVQDKYKETLGDSLEFIHHHLCQTHCLFQQKKVLHPKLLEMAKQIADWRVRKKCKSSDQDPKILIILKADPPQLVTDVVDMLQTIEGINSVSTMSSADIKGQVTSEEVVKRLDKSDCLVVCSSIIGSDFPWAQFSLVVEYQYEETSPWLELCKRQHIRHLALKTLGPWEARSDALSATVSSKNQQSGAHPQYTFIGSRRLTANSELLHLLEAR</sequence>
<protein>
    <submittedName>
        <fullName evidence="3">Uncharacterized protein C9orf84-like</fullName>
    </submittedName>
</protein>
<accession>A0A6P5AFY2</accession>
<dbReference type="OrthoDB" id="5973439at2759"/>
<evidence type="ECO:0000313" key="2">
    <source>
        <dbReference type="Proteomes" id="UP000515135"/>
    </source>
</evidence>
<dbReference type="KEGG" id="bbel:109486017"/>
<name>A0A6P5AFY2_BRABE</name>
<dbReference type="PANTHER" id="PTHR35668">
    <property type="entry name" value="PROTEIN SHORTAGE IN CHIASMATA 1 ORTHOLOG"/>
    <property type="match status" value="1"/>
</dbReference>
<keyword evidence="2" id="KW-1185">Reference proteome</keyword>
<dbReference type="InterPro" id="IPR039991">
    <property type="entry name" value="SHOC1"/>
</dbReference>
<dbReference type="PANTHER" id="PTHR35668:SF1">
    <property type="entry name" value="PROTEIN SHORTAGE IN CHIASMATA 1 ORTHOLOG"/>
    <property type="match status" value="1"/>
</dbReference>
<reference evidence="3" key="1">
    <citation type="submission" date="2025-08" db="UniProtKB">
        <authorList>
            <consortium name="RefSeq"/>
        </authorList>
    </citation>
    <scope>IDENTIFICATION</scope>
    <source>
        <tissue evidence="3">Gonad</tissue>
    </source>
</reference>
<evidence type="ECO:0000313" key="3">
    <source>
        <dbReference type="RefSeq" id="XP_019645269.1"/>
    </source>
</evidence>
<feature type="region of interest" description="Disordered" evidence="1">
    <location>
        <begin position="1"/>
        <end position="59"/>
    </location>
</feature>
<evidence type="ECO:0000256" key="1">
    <source>
        <dbReference type="SAM" id="MobiDB-lite"/>
    </source>
</evidence>
<feature type="compositionally biased region" description="Polar residues" evidence="1">
    <location>
        <begin position="1"/>
        <end position="10"/>
    </location>
</feature>
<dbReference type="GO" id="GO:0016887">
    <property type="term" value="F:ATP hydrolysis activity"/>
    <property type="evidence" value="ECO:0007669"/>
    <property type="project" value="InterPro"/>
</dbReference>
<dbReference type="AlphaFoldDB" id="A0A6P5AFY2"/>